<evidence type="ECO:0000313" key="2">
    <source>
        <dbReference type="EMBL" id="TDT71938.1"/>
    </source>
</evidence>
<dbReference type="NCBIfam" id="TIGR01254">
    <property type="entry name" value="sfuA"/>
    <property type="match status" value="1"/>
</dbReference>
<organism evidence="2 3">
    <name type="scientific">Hypnocyclicus thermotrophus</name>
    <dbReference type="NCBI Taxonomy" id="1627895"/>
    <lineage>
        <taxon>Bacteria</taxon>
        <taxon>Fusobacteriati</taxon>
        <taxon>Fusobacteriota</taxon>
        <taxon>Fusobacteriia</taxon>
        <taxon>Fusobacteriales</taxon>
        <taxon>Fusobacteriaceae</taxon>
        <taxon>Hypnocyclicus</taxon>
    </lineage>
</organism>
<name>A0AA46I650_9FUSO</name>
<dbReference type="AlphaFoldDB" id="A0AA46I650"/>
<proteinExistence type="predicted"/>
<sequence>MKKILLIFLLLSNFIFGETLTVYIPDAMKWMEKEIKDSFESQYGVELKFVKFEGAAKIVSRLKLEKINPKADIVVGLSSSTLALAKKEEILKQYKPVNSNKIKDIGLVIDKDYFATTFDYGGLAIIYAPDRLKQVPTSFNDIIKLDKSLIVEDPRTSTTGQDFLLWTIAIYKDNWKEFWEKLKPAILTITPGWSEAFNKFEAKEAPMMVSYATDGAYSTYYYGGTSYKALIPNEGGYVQIEGAAIINKKDIKDSAYKFIEFLLSDEFQEKIPLNQWMFPVTNVKLPAAFDYAEEIKNPVTVSGEDISNNLEKWLKEWEELMKK</sequence>
<dbReference type="PANTHER" id="PTHR30006">
    <property type="entry name" value="THIAMINE-BINDING PERIPLASMIC PROTEIN-RELATED"/>
    <property type="match status" value="1"/>
</dbReference>
<accession>A0AA46I650</accession>
<dbReference type="Gene3D" id="3.40.190.10">
    <property type="entry name" value="Periplasmic binding protein-like II"/>
    <property type="match status" value="2"/>
</dbReference>
<evidence type="ECO:0000256" key="1">
    <source>
        <dbReference type="ARBA" id="ARBA00022729"/>
    </source>
</evidence>
<keyword evidence="3" id="KW-1185">Reference proteome</keyword>
<protein>
    <submittedName>
        <fullName evidence="2">Thiamine transport system substrate-binding protein</fullName>
    </submittedName>
</protein>
<dbReference type="InterPro" id="IPR005948">
    <property type="entry name" value="ThiB-like"/>
</dbReference>
<dbReference type="Pfam" id="PF13343">
    <property type="entry name" value="SBP_bac_6"/>
    <property type="match status" value="1"/>
</dbReference>
<dbReference type="Proteomes" id="UP000294678">
    <property type="component" value="Unassembled WGS sequence"/>
</dbReference>
<comment type="caution">
    <text evidence="2">The sequence shown here is derived from an EMBL/GenBank/DDBJ whole genome shotgun (WGS) entry which is preliminary data.</text>
</comment>
<reference evidence="2 3" key="1">
    <citation type="submission" date="2019-03" db="EMBL/GenBank/DDBJ databases">
        <title>Genomic Encyclopedia of Type Strains, Phase IV (KMG-IV): sequencing the most valuable type-strain genomes for metagenomic binning, comparative biology and taxonomic classification.</title>
        <authorList>
            <person name="Goeker M."/>
        </authorList>
    </citation>
    <scope>NUCLEOTIDE SEQUENCE [LARGE SCALE GENOMIC DNA]</scope>
    <source>
        <strain evidence="2 3">DSM 100055</strain>
    </source>
</reference>
<dbReference type="PANTHER" id="PTHR30006:SF2">
    <property type="entry name" value="ABC TRANSPORTER SUBSTRATE-BINDING PROTEIN"/>
    <property type="match status" value="1"/>
</dbReference>
<keyword evidence="1" id="KW-0732">Signal</keyword>
<dbReference type="EMBL" id="SOBG01000002">
    <property type="protein sequence ID" value="TDT71938.1"/>
    <property type="molecule type" value="Genomic_DNA"/>
</dbReference>
<dbReference type="GO" id="GO:0015888">
    <property type="term" value="P:thiamine transport"/>
    <property type="evidence" value="ECO:0007669"/>
    <property type="project" value="InterPro"/>
</dbReference>
<gene>
    <name evidence="2" type="ORF">EV215_0630</name>
</gene>
<dbReference type="SUPFAM" id="SSF53850">
    <property type="entry name" value="Periplasmic binding protein-like II"/>
    <property type="match status" value="1"/>
</dbReference>
<evidence type="ECO:0000313" key="3">
    <source>
        <dbReference type="Proteomes" id="UP000294678"/>
    </source>
</evidence>
<dbReference type="GO" id="GO:0030975">
    <property type="term" value="F:thiamine binding"/>
    <property type="evidence" value="ECO:0007669"/>
    <property type="project" value="InterPro"/>
</dbReference>
<dbReference type="RefSeq" id="WP_134112529.1">
    <property type="nucleotide sequence ID" value="NZ_SOBG01000002.1"/>
</dbReference>